<evidence type="ECO:0000256" key="1">
    <source>
        <dbReference type="SAM" id="MobiDB-lite"/>
    </source>
</evidence>
<name>A0A9N9NP41_9GLOM</name>
<evidence type="ECO:0000259" key="2">
    <source>
        <dbReference type="Pfam" id="PF00910"/>
    </source>
</evidence>
<feature type="non-terminal residue" evidence="3">
    <location>
        <position position="1"/>
    </location>
</feature>
<feature type="region of interest" description="Disordered" evidence="1">
    <location>
        <begin position="494"/>
        <end position="525"/>
    </location>
</feature>
<feature type="compositionally biased region" description="Acidic residues" evidence="1">
    <location>
        <begin position="500"/>
        <end position="517"/>
    </location>
</feature>
<dbReference type="InterPro" id="IPR000605">
    <property type="entry name" value="Helicase_SF3_ssDNA/RNA_vir"/>
</dbReference>
<protein>
    <submittedName>
        <fullName evidence="3">28505_t:CDS:1</fullName>
    </submittedName>
</protein>
<evidence type="ECO:0000313" key="3">
    <source>
        <dbReference type="EMBL" id="CAG8756533.1"/>
    </source>
</evidence>
<dbReference type="InterPro" id="IPR027417">
    <property type="entry name" value="P-loop_NTPase"/>
</dbReference>
<keyword evidence="4" id="KW-1185">Reference proteome</keyword>
<comment type="caution">
    <text evidence="3">The sequence shown here is derived from an EMBL/GenBank/DDBJ whole genome shotgun (WGS) entry which is preliminary data.</text>
</comment>
<dbReference type="AlphaFoldDB" id="A0A9N9NP41"/>
<dbReference type="SUPFAM" id="SSF52540">
    <property type="entry name" value="P-loop containing nucleoside triphosphate hydrolases"/>
    <property type="match status" value="1"/>
</dbReference>
<accession>A0A9N9NP41</accession>
<evidence type="ECO:0000313" key="4">
    <source>
        <dbReference type="Proteomes" id="UP000789405"/>
    </source>
</evidence>
<feature type="compositionally biased region" description="Basic and acidic residues" evidence="1">
    <location>
        <begin position="596"/>
        <end position="610"/>
    </location>
</feature>
<feature type="domain" description="Helicase superfamily 3 single-stranded DNA/RNA virus" evidence="2">
    <location>
        <begin position="246"/>
        <end position="333"/>
    </location>
</feature>
<dbReference type="GO" id="GO:0003723">
    <property type="term" value="F:RNA binding"/>
    <property type="evidence" value="ECO:0007669"/>
    <property type="project" value="InterPro"/>
</dbReference>
<dbReference type="EMBL" id="CAJVPY010016341">
    <property type="protein sequence ID" value="CAG8756533.1"/>
    <property type="molecule type" value="Genomic_DNA"/>
</dbReference>
<reference evidence="3" key="1">
    <citation type="submission" date="2021-06" db="EMBL/GenBank/DDBJ databases">
        <authorList>
            <person name="Kallberg Y."/>
            <person name="Tangrot J."/>
            <person name="Rosling A."/>
        </authorList>
    </citation>
    <scope>NUCLEOTIDE SEQUENCE</scope>
    <source>
        <strain evidence="3">MA453B</strain>
    </source>
</reference>
<gene>
    <name evidence="3" type="ORF">DERYTH_LOCUS17389</name>
</gene>
<organism evidence="3 4">
    <name type="scientific">Dentiscutata erythropus</name>
    <dbReference type="NCBI Taxonomy" id="1348616"/>
    <lineage>
        <taxon>Eukaryota</taxon>
        <taxon>Fungi</taxon>
        <taxon>Fungi incertae sedis</taxon>
        <taxon>Mucoromycota</taxon>
        <taxon>Glomeromycotina</taxon>
        <taxon>Glomeromycetes</taxon>
        <taxon>Diversisporales</taxon>
        <taxon>Gigasporaceae</taxon>
        <taxon>Dentiscutata</taxon>
    </lineage>
</organism>
<dbReference type="Pfam" id="PF00910">
    <property type="entry name" value="RNA_helicase"/>
    <property type="match status" value="1"/>
</dbReference>
<dbReference type="OrthoDB" id="2435380at2759"/>
<dbReference type="Proteomes" id="UP000789405">
    <property type="component" value="Unassembled WGS sequence"/>
</dbReference>
<proteinExistence type="predicted"/>
<feature type="region of interest" description="Disordered" evidence="1">
    <location>
        <begin position="584"/>
        <end position="610"/>
    </location>
</feature>
<dbReference type="GO" id="GO:0003724">
    <property type="term" value="F:RNA helicase activity"/>
    <property type="evidence" value="ECO:0007669"/>
    <property type="project" value="InterPro"/>
</dbReference>
<sequence length="623" mass="74272">KQFNSLVEKYFKSDKNSFRYIKYQYERNYNPQQDQMDIHIQGVLILKDATRIGKYLKAGEKNRKKDIALGVKGLLQMNKPHFEGVVSIEDSVRYTGKDYNKCSLHYKKPINPNDSKSKLMHCRYDYFDLDKHCEWCNEGCKKYRTWAKYDSESEPFEFGTYKAKNITKTRKNNNSNKTLEDDYLEEVIQDILDGKLTKDQILVKYAKKNKQWVKNNPEFVETMCNAVKKVENLNDNHERCWKSCNIYVFGYPRTGKSYLFHILFPKAYEKPSEDSKWWPNFNGQEEVIINEVDRNYFKWKDLLNILDRGKYSVQVKGSHINYAPKIQCFTSNVPLDELYRFNENEKYISEEKGFKKTNRKYFLALIDRFDYVIEYYKYRDDETPVCENECICCKVKRIFHKGFKASFNNQEFEIEFNDKVDEKSIISITQKKDGLLFKKSNRYYWHPEFKFNKTKFILTDCENFEELFKSDTTKNKEINMNIEENWNPQIESSTSHIQVQEEESSEEDLSDINSDDSDYTRKKKKGKSVVDSITKNLIAEKESADLEQAIIQSNYVELNNKSQDPEEFLSESELYESDVILDISEDMPKNTKKRKHIDDNISKNFEQKNKDNPEFKQLKRLFK</sequence>